<evidence type="ECO:0000259" key="10">
    <source>
        <dbReference type="Pfam" id="PF12950"/>
    </source>
</evidence>
<dbReference type="InterPro" id="IPR011639">
    <property type="entry name" value="MethylTrfase_TaqI-like_dom"/>
</dbReference>
<dbReference type="AlphaFoldDB" id="A0A4P8WJW5"/>
<feature type="region of interest" description="Disordered" evidence="8">
    <location>
        <begin position="280"/>
        <end position="311"/>
    </location>
</feature>
<dbReference type="GO" id="GO:0003677">
    <property type="term" value="F:DNA binding"/>
    <property type="evidence" value="ECO:0007669"/>
    <property type="project" value="UniProtKB-KW"/>
</dbReference>
<sequence>MQRSPAYRTTRELFATAALEDRLPETDAWNAVDTAELRESYAEIADHWERERGAGQNRSDPRSDAPFVRSVVETVGLPFDRRAANGCLDGHETPDSDAVAVADVSRWGHGDSRERDDREHGFGVPDYRLHAFLRDVSAPWAVVTNGRRWRLYRASGNCRLDSYYEIDLPGVLETGDLEAFKYFYCFFRREAFPDDAEGDCFLETVSNESNAVEREMAAALEANAREALAALAEGFLRHPDNDLDEADFDLLWDSSLVFLYRLLVVLSAEGRGWELLETADERDDRSGRGDAHPLERAIGAEADPTRSTDGCRNTLQSRLNDLFARVDEGRTGCTPSPGPEAERPIPAAPGWLFRPEPDGDDRREVRFLAANSIDDATLSKVIDLLTRQTESAGSSDDPSFIDYASLDLRHLGSCYERLLEYDLAVADAPLALEDGEYVRATDADAVAVEPGAVYLRADGGERKATGSYYTPEYVVEYIVEHTLEPLVDEVREAMLARHEPGTPGFADAFADRVLELTVLDPAMGCGHFLTQAADSLAREIVDAQATQAARAGPETVAAERGIQWARRRVARECLYGVDCDPLAVELARMSLWLRTRGADRPSDPLESHLQAGNALVGEDLESIDELAGASGSGPRVDGSPRNRLRHRDRLEAAANVRTAREFGLETVPDDACERLAAALGDDDAWERLARADWFETAQAQADAEGYVHWPLAFPEIFRDEDGTRRENPGFDAVVGNPPWVATAGRADISATIDADLRAYLAEAFETTEGQFDLAVALYELAVRQSRDGRVGFVVPDSLLAREQNEPIRAFVLDNAPPSRIVRVGTAFPGVETGAVICISGDGEDEVRCADAADRTTLASLSYNVIPQWVFEARDAKRFLIHLDDDARSILATVDRHPPLEAVATVSRGEEIGKRADRLASSEGPDTRPIAPGGAVRRYGLEEDEIRHISPEDVTKDEAIYRGPKLVFRQTSDSLVGTYDDTDLATIKSAYTIRAGSSDELKHLLGVLNSPLLNFYHHYTRAAYRSVFPQINQSTFESFPVAMDGGPDPTLVGAVDERLALTAERSRLSLDALETLGGYEDGASLGELGDCRRAAGADATKLAATTESWPNLQLGSVDVAANRSPVVLSATLRYKPDGGGLETDRWGYTETEPIPALEWPDLGAGRAALVETVVPAAVDRGRGVADFRASATKTISPLERLEGLTLPRLEDVADDLRAHLGDRARAEALDDRIAALDRRIADRVFDLYGLPDDERARVRHEFGEN</sequence>
<feature type="domain" description="Type II methyltransferase M.TaqI-like" evidence="9">
    <location>
        <begin position="572"/>
        <end position="823"/>
    </location>
</feature>
<keyword evidence="11" id="KW-0255">Endonuclease</keyword>
<dbReference type="GO" id="GO:0032259">
    <property type="term" value="P:methylation"/>
    <property type="evidence" value="ECO:0007669"/>
    <property type="project" value="UniProtKB-KW"/>
</dbReference>
<keyword evidence="2" id="KW-0489">Methyltransferase</keyword>
<reference evidence="12" key="1">
    <citation type="submission" date="2019-05" db="EMBL/GenBank/DDBJ databases">
        <title>Genome sequence and methylation pattern of the halophilic Archaeon Natrinema versiforme BOL5-4.</title>
        <authorList>
            <person name="DasSarma P."/>
            <person name="Anton B.P."/>
            <person name="DasSarma S.L."/>
            <person name="Martinez F.L."/>
            <person name="Guzman D."/>
            <person name="Roberts R.J."/>
            <person name="DasSarma S."/>
        </authorList>
    </citation>
    <scope>NUCLEOTIDE SEQUENCE [LARGE SCALE GENOMIC DNA]</scope>
    <source>
        <strain evidence="12">BOL5-4</strain>
    </source>
</reference>
<dbReference type="PANTHER" id="PTHR33841:SF1">
    <property type="entry name" value="DNA METHYLTRANSFERASE A"/>
    <property type="match status" value="1"/>
</dbReference>
<dbReference type="OrthoDB" id="45790at2157"/>
<feature type="domain" description="TaqI-like C-terminal specificity" evidence="10">
    <location>
        <begin position="952"/>
        <end position="1040"/>
    </location>
</feature>
<evidence type="ECO:0000313" key="11">
    <source>
        <dbReference type="EMBL" id="QCS43594.1"/>
    </source>
</evidence>
<dbReference type="EMBL" id="CP040330">
    <property type="protein sequence ID" value="QCS43594.1"/>
    <property type="molecule type" value="Genomic_DNA"/>
</dbReference>
<gene>
    <name evidence="11" type="ORF">FEJ81_15005</name>
</gene>
<dbReference type="EC" id="2.1.1.72" evidence="1"/>
<evidence type="ECO:0000256" key="8">
    <source>
        <dbReference type="SAM" id="MobiDB-lite"/>
    </source>
</evidence>
<dbReference type="REBASE" id="311696">
    <property type="entry name" value="Nve54ORF15005P"/>
</dbReference>
<evidence type="ECO:0000256" key="4">
    <source>
        <dbReference type="ARBA" id="ARBA00022691"/>
    </source>
</evidence>
<evidence type="ECO:0000256" key="7">
    <source>
        <dbReference type="ARBA" id="ARBA00047942"/>
    </source>
</evidence>
<dbReference type="Gene3D" id="3.40.50.150">
    <property type="entry name" value="Vaccinia Virus protein VP39"/>
    <property type="match status" value="1"/>
</dbReference>
<organism evidence="11 12">
    <name type="scientific">Natrinema versiforme</name>
    <dbReference type="NCBI Taxonomy" id="88724"/>
    <lineage>
        <taxon>Archaea</taxon>
        <taxon>Methanobacteriati</taxon>
        <taxon>Methanobacteriota</taxon>
        <taxon>Stenosarchaea group</taxon>
        <taxon>Halobacteria</taxon>
        <taxon>Halobacteriales</taxon>
        <taxon>Natrialbaceae</taxon>
        <taxon>Natrinema</taxon>
    </lineage>
</organism>
<evidence type="ECO:0000256" key="5">
    <source>
        <dbReference type="ARBA" id="ARBA00022747"/>
    </source>
</evidence>
<evidence type="ECO:0000256" key="2">
    <source>
        <dbReference type="ARBA" id="ARBA00022603"/>
    </source>
</evidence>
<evidence type="ECO:0000256" key="6">
    <source>
        <dbReference type="ARBA" id="ARBA00023125"/>
    </source>
</evidence>
<dbReference type="Pfam" id="PF12950">
    <property type="entry name" value="TaqI_C"/>
    <property type="match status" value="1"/>
</dbReference>
<feature type="region of interest" description="Disordered" evidence="8">
    <location>
        <begin position="331"/>
        <end position="351"/>
    </location>
</feature>
<feature type="compositionally biased region" description="Basic and acidic residues" evidence="8">
    <location>
        <begin position="282"/>
        <end position="295"/>
    </location>
</feature>
<evidence type="ECO:0000313" key="12">
    <source>
        <dbReference type="Proteomes" id="UP000302218"/>
    </source>
</evidence>
<dbReference type="InterPro" id="IPR002052">
    <property type="entry name" value="DNA_methylase_N6_adenine_CS"/>
</dbReference>
<dbReference type="InterPro" id="IPR025931">
    <property type="entry name" value="TaqI_C"/>
</dbReference>
<keyword evidence="5" id="KW-0680">Restriction system</keyword>
<name>A0A4P8WJW5_9EURY</name>
<proteinExistence type="predicted"/>
<dbReference type="RefSeq" id="WP_138246048.1">
    <property type="nucleotide sequence ID" value="NZ_CP040330.1"/>
</dbReference>
<dbReference type="PANTHER" id="PTHR33841">
    <property type="entry name" value="DNA METHYLTRANSFERASE YEEA-RELATED"/>
    <property type="match status" value="1"/>
</dbReference>
<keyword evidence="3" id="KW-0808">Transferase</keyword>
<keyword evidence="11" id="KW-0378">Hydrolase</keyword>
<dbReference type="GO" id="GO:0004519">
    <property type="term" value="F:endonuclease activity"/>
    <property type="evidence" value="ECO:0007669"/>
    <property type="project" value="UniProtKB-KW"/>
</dbReference>
<keyword evidence="6" id="KW-0238">DNA-binding</keyword>
<dbReference type="InterPro" id="IPR050953">
    <property type="entry name" value="N4_N6_ade-DNA_methylase"/>
</dbReference>
<comment type="catalytic activity">
    <reaction evidence="7">
        <text>a 2'-deoxyadenosine in DNA + S-adenosyl-L-methionine = an N(6)-methyl-2'-deoxyadenosine in DNA + S-adenosyl-L-homocysteine + H(+)</text>
        <dbReference type="Rhea" id="RHEA:15197"/>
        <dbReference type="Rhea" id="RHEA-COMP:12418"/>
        <dbReference type="Rhea" id="RHEA-COMP:12419"/>
        <dbReference type="ChEBI" id="CHEBI:15378"/>
        <dbReference type="ChEBI" id="CHEBI:57856"/>
        <dbReference type="ChEBI" id="CHEBI:59789"/>
        <dbReference type="ChEBI" id="CHEBI:90615"/>
        <dbReference type="ChEBI" id="CHEBI:90616"/>
        <dbReference type="EC" id="2.1.1.72"/>
    </reaction>
</comment>
<keyword evidence="11" id="KW-0540">Nuclease</keyword>
<dbReference type="GeneID" id="40266608"/>
<dbReference type="InterPro" id="IPR029063">
    <property type="entry name" value="SAM-dependent_MTases_sf"/>
</dbReference>
<dbReference type="Gene3D" id="3.90.220.10">
    <property type="entry name" value="Adenine-n6-DNA-methyltransferase Taqi, Chain A, domain 2"/>
    <property type="match status" value="1"/>
</dbReference>
<evidence type="ECO:0000259" key="9">
    <source>
        <dbReference type="Pfam" id="PF07669"/>
    </source>
</evidence>
<dbReference type="GO" id="GO:0009307">
    <property type="term" value="P:DNA restriction-modification system"/>
    <property type="evidence" value="ECO:0007669"/>
    <property type="project" value="UniProtKB-KW"/>
</dbReference>
<dbReference type="SUPFAM" id="SSF53335">
    <property type="entry name" value="S-adenosyl-L-methionine-dependent methyltransferases"/>
    <property type="match status" value="1"/>
</dbReference>
<dbReference type="GO" id="GO:0009007">
    <property type="term" value="F:site-specific DNA-methyltransferase (adenine-specific) activity"/>
    <property type="evidence" value="ECO:0007669"/>
    <property type="project" value="UniProtKB-EC"/>
</dbReference>
<dbReference type="KEGG" id="nvr:FEJ81_15005"/>
<protein>
    <recommendedName>
        <fullName evidence="1">site-specific DNA-methyltransferase (adenine-specific)</fullName>
        <ecNumber evidence="1">2.1.1.72</ecNumber>
    </recommendedName>
</protein>
<dbReference type="InterPro" id="IPR023135">
    <property type="entry name" value="N6_DNA_MeTrfase_TaqI_C"/>
</dbReference>
<dbReference type="PROSITE" id="PS00092">
    <property type="entry name" value="N6_MTASE"/>
    <property type="match status" value="1"/>
</dbReference>
<dbReference type="Pfam" id="PF07669">
    <property type="entry name" value="Eco57I"/>
    <property type="match status" value="1"/>
</dbReference>
<accession>A0A4P8WJW5</accession>
<evidence type="ECO:0000256" key="3">
    <source>
        <dbReference type="ARBA" id="ARBA00022679"/>
    </source>
</evidence>
<dbReference type="PRINTS" id="PR00507">
    <property type="entry name" value="N12N6MTFRASE"/>
</dbReference>
<keyword evidence="4" id="KW-0949">S-adenosyl-L-methionine</keyword>
<dbReference type="Proteomes" id="UP000302218">
    <property type="component" value="Chromosome"/>
</dbReference>
<evidence type="ECO:0000256" key="1">
    <source>
        <dbReference type="ARBA" id="ARBA00011900"/>
    </source>
</evidence>